<evidence type="ECO:0000256" key="1">
    <source>
        <dbReference type="ARBA" id="ARBA00022737"/>
    </source>
</evidence>
<evidence type="ECO:0000256" key="2">
    <source>
        <dbReference type="ARBA" id="ARBA00023043"/>
    </source>
</evidence>
<dbReference type="AlphaFoldDB" id="A0AAV6KGD6"/>
<comment type="caution">
    <text evidence="4">The sequence shown here is derived from an EMBL/GenBank/DDBJ whole genome shotgun (WGS) entry which is preliminary data.</text>
</comment>
<evidence type="ECO:0000313" key="4">
    <source>
        <dbReference type="EMBL" id="KAG5551375.1"/>
    </source>
</evidence>
<keyword evidence="5" id="KW-1185">Reference proteome</keyword>
<accession>A0AAV6KGD6</accession>
<dbReference type="Gene3D" id="1.25.40.20">
    <property type="entry name" value="Ankyrin repeat-containing domain"/>
    <property type="match status" value="2"/>
</dbReference>
<proteinExistence type="predicted"/>
<dbReference type="InterPro" id="IPR002110">
    <property type="entry name" value="Ankyrin_rpt"/>
</dbReference>
<sequence>MRELDDRGKAAIHHAVEAYYWVLLYEIMRVNPWSALLRDADSYTALLRASSRGCWGICAYILEACPESIEARNDKGQHALHLANHKNMGKIPPEIWELLNVGDDEGNTPLHLAVKENHYEKAILLTSSASIYLGAVNKEGLTALDLCESDWQHMNFKCGYLSSVLNITKTDVVSSKESRSLTWPTPK</sequence>
<protein>
    <submittedName>
        <fullName evidence="4">Uncharacterized protein</fullName>
    </submittedName>
</protein>
<reference evidence="4" key="1">
    <citation type="submission" date="2020-08" db="EMBL/GenBank/DDBJ databases">
        <title>Plant Genome Project.</title>
        <authorList>
            <person name="Zhang R.-G."/>
        </authorList>
    </citation>
    <scope>NUCLEOTIDE SEQUENCE</scope>
    <source>
        <strain evidence="4">WSP0</strain>
        <tissue evidence="4">Leaf</tissue>
    </source>
</reference>
<dbReference type="SMART" id="SM00248">
    <property type="entry name" value="ANK"/>
    <property type="match status" value="2"/>
</dbReference>
<dbReference type="PROSITE" id="PS50297">
    <property type="entry name" value="ANK_REP_REGION"/>
    <property type="match status" value="1"/>
</dbReference>
<evidence type="ECO:0000313" key="5">
    <source>
        <dbReference type="Proteomes" id="UP000823749"/>
    </source>
</evidence>
<dbReference type="PANTHER" id="PTHR24186">
    <property type="entry name" value="PROTEIN PHOSPHATASE 1 REGULATORY SUBUNIT"/>
    <property type="match status" value="1"/>
</dbReference>
<dbReference type="PANTHER" id="PTHR24186:SF50">
    <property type="entry name" value="ANKYRIN REPEAT-CONTAINING PROTEIN ITN1-LIKE ISOFORM X1"/>
    <property type="match status" value="1"/>
</dbReference>
<name>A0AAV6KGD6_9ERIC</name>
<keyword evidence="2 3" id="KW-0040">ANK repeat</keyword>
<feature type="repeat" description="ANK" evidence="3">
    <location>
        <begin position="105"/>
        <end position="125"/>
    </location>
</feature>
<keyword evidence="1" id="KW-0677">Repeat</keyword>
<organism evidence="4 5">
    <name type="scientific">Rhododendron griersonianum</name>
    <dbReference type="NCBI Taxonomy" id="479676"/>
    <lineage>
        <taxon>Eukaryota</taxon>
        <taxon>Viridiplantae</taxon>
        <taxon>Streptophyta</taxon>
        <taxon>Embryophyta</taxon>
        <taxon>Tracheophyta</taxon>
        <taxon>Spermatophyta</taxon>
        <taxon>Magnoliopsida</taxon>
        <taxon>eudicotyledons</taxon>
        <taxon>Gunneridae</taxon>
        <taxon>Pentapetalae</taxon>
        <taxon>asterids</taxon>
        <taxon>Ericales</taxon>
        <taxon>Ericaceae</taxon>
        <taxon>Ericoideae</taxon>
        <taxon>Rhodoreae</taxon>
        <taxon>Rhododendron</taxon>
    </lineage>
</organism>
<dbReference type="PROSITE" id="PS50088">
    <property type="entry name" value="ANK_REPEAT"/>
    <property type="match status" value="1"/>
</dbReference>
<evidence type="ECO:0000256" key="3">
    <source>
        <dbReference type="PROSITE-ProRule" id="PRU00023"/>
    </source>
</evidence>
<dbReference type="Pfam" id="PF12796">
    <property type="entry name" value="Ank_2"/>
    <property type="match status" value="1"/>
</dbReference>
<dbReference type="EMBL" id="JACTNZ010000004">
    <property type="protein sequence ID" value="KAG5551375.1"/>
    <property type="molecule type" value="Genomic_DNA"/>
</dbReference>
<gene>
    <name evidence="4" type="ORF">RHGRI_009703</name>
</gene>
<dbReference type="Proteomes" id="UP000823749">
    <property type="component" value="Chromosome 4"/>
</dbReference>
<dbReference type="GO" id="GO:0005886">
    <property type="term" value="C:plasma membrane"/>
    <property type="evidence" value="ECO:0007669"/>
    <property type="project" value="TreeGrafter"/>
</dbReference>
<dbReference type="InterPro" id="IPR036770">
    <property type="entry name" value="Ankyrin_rpt-contain_sf"/>
</dbReference>
<dbReference type="SUPFAM" id="SSF48403">
    <property type="entry name" value="Ankyrin repeat"/>
    <property type="match status" value="1"/>
</dbReference>